<evidence type="ECO:0000313" key="2">
    <source>
        <dbReference type="EMBL" id="SDC23686.1"/>
    </source>
</evidence>
<evidence type="ECO:0000256" key="1">
    <source>
        <dbReference type="SAM" id="Phobius"/>
    </source>
</evidence>
<feature type="transmembrane region" description="Helical" evidence="1">
    <location>
        <begin position="100"/>
        <end position="120"/>
    </location>
</feature>
<gene>
    <name evidence="2" type="ORF">SAMN05421737_106130</name>
</gene>
<dbReference type="Proteomes" id="UP000242662">
    <property type="component" value="Unassembled WGS sequence"/>
</dbReference>
<feature type="transmembrane region" description="Helical" evidence="1">
    <location>
        <begin position="42"/>
        <end position="63"/>
    </location>
</feature>
<keyword evidence="1" id="KW-0812">Transmembrane</keyword>
<evidence type="ECO:0000313" key="3">
    <source>
        <dbReference type="Proteomes" id="UP000242662"/>
    </source>
</evidence>
<keyword evidence="3" id="KW-1185">Reference proteome</keyword>
<reference evidence="3" key="1">
    <citation type="submission" date="2016-09" db="EMBL/GenBank/DDBJ databases">
        <authorList>
            <person name="Varghese N."/>
            <person name="Submissions S."/>
        </authorList>
    </citation>
    <scope>NUCLEOTIDE SEQUENCE [LARGE SCALE GENOMIC DNA]</scope>
    <source>
        <strain evidence="3">25nlg</strain>
    </source>
</reference>
<name>A0A1G6K070_9BACI</name>
<dbReference type="EMBL" id="FMYM01000006">
    <property type="protein sequence ID" value="SDC23686.1"/>
    <property type="molecule type" value="Genomic_DNA"/>
</dbReference>
<protein>
    <submittedName>
        <fullName evidence="2">Uncharacterized protein</fullName>
    </submittedName>
</protein>
<proteinExistence type="predicted"/>
<keyword evidence="1" id="KW-1133">Transmembrane helix</keyword>
<dbReference type="OrthoDB" id="2865785at2"/>
<feature type="transmembrane region" description="Helical" evidence="1">
    <location>
        <begin position="69"/>
        <end position="88"/>
    </location>
</feature>
<accession>A0A1G6K070</accession>
<organism evidence="2 3">
    <name type="scientific">Shouchella lonarensis</name>
    <dbReference type="NCBI Taxonomy" id="1464122"/>
    <lineage>
        <taxon>Bacteria</taxon>
        <taxon>Bacillati</taxon>
        <taxon>Bacillota</taxon>
        <taxon>Bacilli</taxon>
        <taxon>Bacillales</taxon>
        <taxon>Bacillaceae</taxon>
        <taxon>Shouchella</taxon>
    </lineage>
</organism>
<feature type="transmembrane region" description="Helical" evidence="1">
    <location>
        <begin position="6"/>
        <end position="30"/>
    </location>
</feature>
<keyword evidence="1" id="KW-0472">Membrane</keyword>
<dbReference type="AlphaFoldDB" id="A0A1G6K070"/>
<dbReference type="RefSeq" id="WP_090775746.1">
    <property type="nucleotide sequence ID" value="NZ_FMYM01000006.1"/>
</dbReference>
<sequence>MIPAQVFRIIAAFHQAVWPLFFLAALLLLIYTWRHWRKGRFVLTWFVYATQLLLVITGFMLLYAYQFDLFFTLKAIVALSMLIFFEKGRRCLKKQHNHQGMVHVTLFFLTAVIVMIMGVYGR</sequence>